<evidence type="ECO:0000313" key="2">
    <source>
        <dbReference type="EMBL" id="GER35625.1"/>
    </source>
</evidence>
<dbReference type="Proteomes" id="UP000325081">
    <property type="component" value="Unassembled WGS sequence"/>
</dbReference>
<feature type="compositionally biased region" description="Basic and acidic residues" evidence="1">
    <location>
        <begin position="1"/>
        <end position="10"/>
    </location>
</feature>
<comment type="caution">
    <text evidence="2">The sequence shown here is derived from an EMBL/GenBank/DDBJ whole genome shotgun (WGS) entry which is preliminary data.</text>
</comment>
<dbReference type="GO" id="GO:0007229">
    <property type="term" value="P:integrin-mediated signaling pathway"/>
    <property type="evidence" value="ECO:0007669"/>
    <property type="project" value="UniProtKB-KW"/>
</dbReference>
<evidence type="ECO:0000313" key="3">
    <source>
        <dbReference type="Proteomes" id="UP000325081"/>
    </source>
</evidence>
<feature type="compositionally biased region" description="Polar residues" evidence="1">
    <location>
        <begin position="129"/>
        <end position="141"/>
    </location>
</feature>
<feature type="region of interest" description="Disordered" evidence="1">
    <location>
        <begin position="1"/>
        <end position="45"/>
    </location>
</feature>
<sequence length="141" mass="15569">MEDQLRRRVEELEEENRSLCQNSSASRPSFPIDLNPPPAIIEEPPPRREPVAALFPLQQLRRSPRPLAGPPTLLFLHAPPSQQLPASLFHPEQAASDYCELLVPGVEPPTTNPSRSEPPLGKALVAGESQRTISGHSRLSY</sequence>
<dbReference type="AlphaFoldDB" id="A0A5A7PRQ5"/>
<proteinExistence type="predicted"/>
<evidence type="ECO:0000256" key="1">
    <source>
        <dbReference type="SAM" id="MobiDB-lite"/>
    </source>
</evidence>
<keyword evidence="3" id="KW-1185">Reference proteome</keyword>
<organism evidence="2 3">
    <name type="scientific">Striga asiatica</name>
    <name type="common">Asiatic witchweed</name>
    <name type="synonym">Buchnera asiatica</name>
    <dbReference type="NCBI Taxonomy" id="4170"/>
    <lineage>
        <taxon>Eukaryota</taxon>
        <taxon>Viridiplantae</taxon>
        <taxon>Streptophyta</taxon>
        <taxon>Embryophyta</taxon>
        <taxon>Tracheophyta</taxon>
        <taxon>Spermatophyta</taxon>
        <taxon>Magnoliopsida</taxon>
        <taxon>eudicotyledons</taxon>
        <taxon>Gunneridae</taxon>
        <taxon>Pentapetalae</taxon>
        <taxon>asterids</taxon>
        <taxon>lamiids</taxon>
        <taxon>Lamiales</taxon>
        <taxon>Orobanchaceae</taxon>
        <taxon>Buchnereae</taxon>
        <taxon>Striga</taxon>
    </lineage>
</organism>
<name>A0A5A7PRQ5_STRAF</name>
<dbReference type="EMBL" id="BKCP01004995">
    <property type="protein sequence ID" value="GER35625.1"/>
    <property type="molecule type" value="Genomic_DNA"/>
</dbReference>
<accession>A0A5A7PRQ5</accession>
<reference evidence="3" key="1">
    <citation type="journal article" date="2019" name="Curr. Biol.">
        <title>Genome Sequence of Striga asiatica Provides Insight into the Evolution of Plant Parasitism.</title>
        <authorList>
            <person name="Yoshida S."/>
            <person name="Kim S."/>
            <person name="Wafula E.K."/>
            <person name="Tanskanen J."/>
            <person name="Kim Y.M."/>
            <person name="Honaas L."/>
            <person name="Yang Z."/>
            <person name="Spallek T."/>
            <person name="Conn C.E."/>
            <person name="Ichihashi Y."/>
            <person name="Cheong K."/>
            <person name="Cui S."/>
            <person name="Der J.P."/>
            <person name="Gundlach H."/>
            <person name="Jiao Y."/>
            <person name="Hori C."/>
            <person name="Ishida J.K."/>
            <person name="Kasahara H."/>
            <person name="Kiba T."/>
            <person name="Kim M.S."/>
            <person name="Koo N."/>
            <person name="Laohavisit A."/>
            <person name="Lee Y.H."/>
            <person name="Lumba S."/>
            <person name="McCourt P."/>
            <person name="Mortimer J.C."/>
            <person name="Mutuku J.M."/>
            <person name="Nomura T."/>
            <person name="Sasaki-Sekimoto Y."/>
            <person name="Seto Y."/>
            <person name="Wang Y."/>
            <person name="Wakatake T."/>
            <person name="Sakakibara H."/>
            <person name="Demura T."/>
            <person name="Yamaguchi S."/>
            <person name="Yoneyama K."/>
            <person name="Manabe R.I."/>
            <person name="Nelson D.C."/>
            <person name="Schulman A.H."/>
            <person name="Timko M.P."/>
            <person name="dePamphilis C.W."/>
            <person name="Choi D."/>
            <person name="Shirasu K."/>
        </authorList>
    </citation>
    <scope>NUCLEOTIDE SEQUENCE [LARGE SCALE GENOMIC DNA]</scope>
    <source>
        <strain evidence="3">cv. UVA1</strain>
    </source>
</reference>
<feature type="region of interest" description="Disordered" evidence="1">
    <location>
        <begin position="104"/>
        <end position="141"/>
    </location>
</feature>
<gene>
    <name evidence="2" type="ORF">STAS_11920</name>
</gene>
<protein>
    <submittedName>
        <fullName evidence="2">Disintegrin and metalloproteinase domain-containing protein 29</fullName>
    </submittedName>
</protein>
<keyword evidence="2" id="KW-0401">Integrin</keyword>